<dbReference type="RefSeq" id="WP_092078781.1">
    <property type="nucleotide sequence ID" value="NZ_CALFZY010000016.1"/>
</dbReference>
<feature type="transmembrane region" description="Helical" evidence="10">
    <location>
        <begin position="126"/>
        <end position="150"/>
    </location>
</feature>
<evidence type="ECO:0000313" key="13">
    <source>
        <dbReference type="Proteomes" id="UP000243205"/>
    </source>
</evidence>
<keyword evidence="8" id="KW-0131">Cell cycle</keyword>
<keyword evidence="9" id="KW-0813">Transport</keyword>
<evidence type="ECO:0000256" key="3">
    <source>
        <dbReference type="ARBA" id="ARBA00022519"/>
    </source>
</evidence>
<evidence type="ECO:0000256" key="5">
    <source>
        <dbReference type="ARBA" id="ARBA00022692"/>
    </source>
</evidence>
<dbReference type="GO" id="GO:0043213">
    <property type="term" value="P:bacteriocin transport"/>
    <property type="evidence" value="ECO:0007669"/>
    <property type="project" value="InterPro"/>
</dbReference>
<dbReference type="InterPro" id="IPR050790">
    <property type="entry name" value="ExbB/TolQ_transport"/>
</dbReference>
<keyword evidence="2" id="KW-1003">Cell membrane</keyword>
<proteinExistence type="inferred from homology"/>
<dbReference type="EMBL" id="FNAQ01000010">
    <property type="protein sequence ID" value="SDE40241.1"/>
    <property type="molecule type" value="Genomic_DNA"/>
</dbReference>
<protein>
    <submittedName>
        <fullName evidence="12">Cell division and transport-associated protein TolQ</fullName>
    </submittedName>
</protein>
<dbReference type="InterPro" id="IPR002898">
    <property type="entry name" value="MotA_ExbB_proton_chnl"/>
</dbReference>
<dbReference type="Pfam" id="PF01618">
    <property type="entry name" value="MotA_ExbB"/>
    <property type="match status" value="1"/>
</dbReference>
<accession>A0A1G7CLY1</accession>
<dbReference type="InterPro" id="IPR014163">
    <property type="entry name" value="Tol-Pal_TolQ"/>
</dbReference>
<keyword evidence="6 10" id="KW-1133">Transmembrane helix</keyword>
<dbReference type="GO" id="GO:0051301">
    <property type="term" value="P:cell division"/>
    <property type="evidence" value="ECO:0007669"/>
    <property type="project" value="UniProtKB-KW"/>
</dbReference>
<evidence type="ECO:0000256" key="4">
    <source>
        <dbReference type="ARBA" id="ARBA00022618"/>
    </source>
</evidence>
<dbReference type="PANTHER" id="PTHR30625">
    <property type="entry name" value="PROTEIN TOLQ"/>
    <property type="match status" value="1"/>
</dbReference>
<keyword evidence="5 10" id="KW-0812">Transmembrane</keyword>
<evidence type="ECO:0000256" key="6">
    <source>
        <dbReference type="ARBA" id="ARBA00022989"/>
    </source>
</evidence>
<organism evidence="12 13">
    <name type="scientific">Desulfuromonas thiophila</name>
    <dbReference type="NCBI Taxonomy" id="57664"/>
    <lineage>
        <taxon>Bacteria</taxon>
        <taxon>Pseudomonadati</taxon>
        <taxon>Thermodesulfobacteriota</taxon>
        <taxon>Desulfuromonadia</taxon>
        <taxon>Desulfuromonadales</taxon>
        <taxon>Desulfuromonadaceae</taxon>
        <taxon>Desulfuromonas</taxon>
    </lineage>
</organism>
<gene>
    <name evidence="12" type="ORF">SAMN05661003_11024</name>
</gene>
<name>A0A1G7CLY1_9BACT</name>
<comment type="subcellular location">
    <subcellularLocation>
        <location evidence="1">Cell membrane</location>
        <topology evidence="1">Multi-pass membrane protein</topology>
    </subcellularLocation>
    <subcellularLocation>
        <location evidence="9">Membrane</location>
        <topology evidence="9">Multi-pass membrane protein</topology>
    </subcellularLocation>
</comment>
<dbReference type="NCBIfam" id="TIGR02796">
    <property type="entry name" value="tolQ"/>
    <property type="match status" value="1"/>
</dbReference>
<evidence type="ECO:0000313" key="12">
    <source>
        <dbReference type="EMBL" id="SDE40241.1"/>
    </source>
</evidence>
<keyword evidence="13" id="KW-1185">Reference proteome</keyword>
<evidence type="ECO:0000256" key="8">
    <source>
        <dbReference type="ARBA" id="ARBA00023306"/>
    </source>
</evidence>
<feature type="domain" description="MotA/TolQ/ExbB proton channel" evidence="11">
    <location>
        <begin position="70"/>
        <end position="207"/>
    </location>
</feature>
<keyword evidence="3" id="KW-0997">Cell inner membrane</keyword>
<evidence type="ECO:0000256" key="2">
    <source>
        <dbReference type="ARBA" id="ARBA00022475"/>
    </source>
</evidence>
<dbReference type="OrthoDB" id="9805133at2"/>
<feature type="transmembrane region" description="Helical" evidence="10">
    <location>
        <begin position="170"/>
        <end position="196"/>
    </location>
</feature>
<evidence type="ECO:0000259" key="11">
    <source>
        <dbReference type="Pfam" id="PF01618"/>
    </source>
</evidence>
<dbReference type="PANTHER" id="PTHR30625:SF3">
    <property type="entry name" value="TOL-PAL SYSTEM PROTEIN TOLQ"/>
    <property type="match status" value="1"/>
</dbReference>
<dbReference type="AlphaFoldDB" id="A0A1G7CLY1"/>
<evidence type="ECO:0000256" key="9">
    <source>
        <dbReference type="RuleBase" id="RU004057"/>
    </source>
</evidence>
<keyword evidence="4 12" id="KW-0132">Cell division</keyword>
<keyword evidence="7 10" id="KW-0472">Membrane</keyword>
<dbReference type="Proteomes" id="UP000243205">
    <property type="component" value="Unassembled WGS sequence"/>
</dbReference>
<evidence type="ECO:0000256" key="1">
    <source>
        <dbReference type="ARBA" id="ARBA00004651"/>
    </source>
</evidence>
<evidence type="ECO:0000256" key="10">
    <source>
        <dbReference type="SAM" id="Phobius"/>
    </source>
</evidence>
<comment type="similarity">
    <text evidence="9">Belongs to the exbB/tolQ family.</text>
</comment>
<dbReference type="GO" id="GO:0017038">
    <property type="term" value="P:protein import"/>
    <property type="evidence" value="ECO:0007669"/>
    <property type="project" value="TreeGrafter"/>
</dbReference>
<sequence length="224" mass="24780">MAELIWNAGPVVKLVMLLLVYLSVVSWAIILYKWRLVRRALQQSQAFLDCFWSKRRLDLVAQQLDSFSDSPLTALFREGYQELVRVQPPRKEGEAPTLVLSDSGADNIARALRRSTTQQTQQLEKYLTFLATTGSTAPFIGLFGTVWGIMDSFHGIGQTGSASLAVVAPGISEALIATAIGLLAAIPAVVGYNYFLSKINRLIGQMDTFSQEFLNIVQHMARRA</sequence>
<feature type="transmembrane region" description="Helical" evidence="10">
    <location>
        <begin position="12"/>
        <end position="32"/>
    </location>
</feature>
<reference evidence="13" key="1">
    <citation type="submission" date="2016-10" db="EMBL/GenBank/DDBJ databases">
        <authorList>
            <person name="Varghese N."/>
            <person name="Submissions S."/>
        </authorList>
    </citation>
    <scope>NUCLEOTIDE SEQUENCE [LARGE SCALE GENOMIC DNA]</scope>
    <source>
        <strain evidence="13">DSM 8987</strain>
    </source>
</reference>
<evidence type="ECO:0000256" key="7">
    <source>
        <dbReference type="ARBA" id="ARBA00023136"/>
    </source>
</evidence>
<keyword evidence="9" id="KW-0653">Protein transport</keyword>
<dbReference type="GO" id="GO:0005886">
    <property type="term" value="C:plasma membrane"/>
    <property type="evidence" value="ECO:0007669"/>
    <property type="project" value="UniProtKB-SubCell"/>
</dbReference>
<dbReference type="STRING" id="57664.SAMN05661003_11024"/>